<dbReference type="Pfam" id="PF01741">
    <property type="entry name" value="MscL"/>
    <property type="match status" value="1"/>
</dbReference>
<keyword evidence="3 9" id="KW-1003">Cell membrane</keyword>
<dbReference type="AlphaFoldDB" id="A0A7G9R7I4"/>
<proteinExistence type="inferred from homology"/>
<keyword evidence="6 9" id="KW-0406">Ion transport</keyword>
<feature type="transmembrane region" description="Helical" evidence="9">
    <location>
        <begin position="63"/>
        <end position="85"/>
    </location>
</feature>
<dbReference type="HAMAP" id="MF_00115">
    <property type="entry name" value="MscL"/>
    <property type="match status" value="1"/>
</dbReference>
<gene>
    <name evidence="9 11" type="primary">mscL</name>
    <name evidence="11" type="ORF">H9L09_13345</name>
</gene>
<dbReference type="InterPro" id="IPR037673">
    <property type="entry name" value="MSC/AndL"/>
</dbReference>
<protein>
    <recommendedName>
        <fullName evidence="9">Large-conductance mechanosensitive channel</fullName>
    </recommendedName>
</protein>
<evidence type="ECO:0000256" key="5">
    <source>
        <dbReference type="ARBA" id="ARBA00022989"/>
    </source>
</evidence>
<evidence type="ECO:0000256" key="3">
    <source>
        <dbReference type="ARBA" id="ARBA00022475"/>
    </source>
</evidence>
<dbReference type="GO" id="GO:0005886">
    <property type="term" value="C:plasma membrane"/>
    <property type="evidence" value="ECO:0007669"/>
    <property type="project" value="UniProtKB-SubCell"/>
</dbReference>
<sequence length="143" mass="15106">MLNGFKQFIMRGNLVELAVAFIIGGAFALVVTSFTDLVLAAIAKVFGSKTPNMDDFNPGKLPVGPFLTATISFLILAFVVYFFVVTPYNTLQKRMARGEEPAPPSPDVALLTEIRDLLAKAPGTPSVRSEDAAAGVQGSGGLT</sequence>
<dbReference type="PANTHER" id="PTHR30266:SF2">
    <property type="entry name" value="LARGE-CONDUCTANCE MECHANOSENSITIVE CHANNEL"/>
    <property type="match status" value="1"/>
</dbReference>
<dbReference type="PANTHER" id="PTHR30266">
    <property type="entry name" value="MECHANOSENSITIVE CHANNEL MSCL"/>
    <property type="match status" value="1"/>
</dbReference>
<comment type="similarity">
    <text evidence="9">Belongs to the MscL family.</text>
</comment>
<keyword evidence="12" id="KW-1185">Reference proteome</keyword>
<evidence type="ECO:0000313" key="12">
    <source>
        <dbReference type="Proteomes" id="UP000515947"/>
    </source>
</evidence>
<dbReference type="GO" id="GO:0008381">
    <property type="term" value="F:mechanosensitive monoatomic ion channel activity"/>
    <property type="evidence" value="ECO:0007669"/>
    <property type="project" value="UniProtKB-UniRule"/>
</dbReference>
<reference evidence="11 12" key="1">
    <citation type="submission" date="2020-08" db="EMBL/GenBank/DDBJ databases">
        <title>Genome sequence of Nocardioides mesophilus KACC 16243T.</title>
        <authorList>
            <person name="Hyun D.-W."/>
            <person name="Bae J.-W."/>
        </authorList>
    </citation>
    <scope>NUCLEOTIDE SEQUENCE [LARGE SCALE GENOMIC DNA]</scope>
    <source>
        <strain evidence="11 12">KACC 16243</strain>
    </source>
</reference>
<name>A0A7G9R7I4_9ACTN</name>
<dbReference type="Proteomes" id="UP000515947">
    <property type="component" value="Chromosome"/>
</dbReference>
<evidence type="ECO:0000256" key="6">
    <source>
        <dbReference type="ARBA" id="ARBA00023065"/>
    </source>
</evidence>
<dbReference type="Gene3D" id="1.10.1200.120">
    <property type="entry name" value="Large-conductance mechanosensitive channel, MscL, domain 1"/>
    <property type="match status" value="1"/>
</dbReference>
<comment type="subunit">
    <text evidence="9">Homopentamer.</text>
</comment>
<keyword evidence="7 9" id="KW-0472">Membrane</keyword>
<feature type="region of interest" description="Disordered" evidence="10">
    <location>
        <begin position="121"/>
        <end position="143"/>
    </location>
</feature>
<evidence type="ECO:0000313" key="11">
    <source>
        <dbReference type="EMBL" id="QNN51559.1"/>
    </source>
</evidence>
<dbReference type="InterPro" id="IPR001185">
    <property type="entry name" value="MS_channel"/>
</dbReference>
<comment type="function">
    <text evidence="9">Channel that opens in response to stretch forces in the membrane lipid bilayer. May participate in the regulation of osmotic pressure changes within the cell.</text>
</comment>
<keyword evidence="4 9" id="KW-0812">Transmembrane</keyword>
<feature type="transmembrane region" description="Helical" evidence="9">
    <location>
        <begin position="12"/>
        <end position="43"/>
    </location>
</feature>
<evidence type="ECO:0000256" key="9">
    <source>
        <dbReference type="HAMAP-Rule" id="MF_00115"/>
    </source>
</evidence>
<dbReference type="EMBL" id="CP060713">
    <property type="protein sequence ID" value="QNN51559.1"/>
    <property type="molecule type" value="Genomic_DNA"/>
</dbReference>
<evidence type="ECO:0000256" key="7">
    <source>
        <dbReference type="ARBA" id="ARBA00023136"/>
    </source>
</evidence>
<evidence type="ECO:0000256" key="2">
    <source>
        <dbReference type="ARBA" id="ARBA00022448"/>
    </source>
</evidence>
<dbReference type="PRINTS" id="PR01264">
    <property type="entry name" value="MECHCHANNEL"/>
</dbReference>
<keyword evidence="2 9" id="KW-0813">Transport</keyword>
<dbReference type="SUPFAM" id="SSF81330">
    <property type="entry name" value="Gated mechanosensitive channel"/>
    <property type="match status" value="1"/>
</dbReference>
<dbReference type="KEGG" id="nmes:H9L09_13345"/>
<evidence type="ECO:0000256" key="4">
    <source>
        <dbReference type="ARBA" id="ARBA00022692"/>
    </source>
</evidence>
<comment type="subcellular location">
    <subcellularLocation>
        <location evidence="9">Cell membrane</location>
        <topology evidence="9">Multi-pass membrane protein</topology>
    </subcellularLocation>
    <subcellularLocation>
        <location evidence="1">Membrane</location>
        <topology evidence="1">Multi-pass membrane protein</topology>
    </subcellularLocation>
</comment>
<keyword evidence="5 9" id="KW-1133">Transmembrane helix</keyword>
<accession>A0A7G9R7I4</accession>
<evidence type="ECO:0000256" key="10">
    <source>
        <dbReference type="SAM" id="MobiDB-lite"/>
    </source>
</evidence>
<evidence type="ECO:0000256" key="8">
    <source>
        <dbReference type="ARBA" id="ARBA00023303"/>
    </source>
</evidence>
<keyword evidence="8 9" id="KW-0407">Ion channel</keyword>
<dbReference type="RefSeq" id="WP_187577395.1">
    <property type="nucleotide sequence ID" value="NZ_CP060713.1"/>
</dbReference>
<evidence type="ECO:0000256" key="1">
    <source>
        <dbReference type="ARBA" id="ARBA00004141"/>
    </source>
</evidence>
<dbReference type="InterPro" id="IPR036019">
    <property type="entry name" value="MscL_channel"/>
</dbReference>
<organism evidence="11 12">
    <name type="scientific">Nocardioides mesophilus</name>
    <dbReference type="NCBI Taxonomy" id="433659"/>
    <lineage>
        <taxon>Bacteria</taxon>
        <taxon>Bacillati</taxon>
        <taxon>Actinomycetota</taxon>
        <taxon>Actinomycetes</taxon>
        <taxon>Propionibacteriales</taxon>
        <taxon>Nocardioidaceae</taxon>
        <taxon>Nocardioides</taxon>
    </lineage>
</organism>
<dbReference type="NCBIfam" id="TIGR00220">
    <property type="entry name" value="mscL"/>
    <property type="match status" value="1"/>
</dbReference>